<keyword evidence="3" id="KW-1185">Reference proteome</keyword>
<feature type="compositionally biased region" description="Basic and acidic residues" evidence="1">
    <location>
        <begin position="50"/>
        <end position="59"/>
    </location>
</feature>
<accession>A0A7W9GLN8</accession>
<name>A0A7W9GLN8_9ACTN</name>
<dbReference type="Pfam" id="PF13481">
    <property type="entry name" value="AAA_25"/>
    <property type="match status" value="1"/>
</dbReference>
<dbReference type="RefSeq" id="WP_221440489.1">
    <property type="nucleotide sequence ID" value="NZ_JACHMM010000001.1"/>
</dbReference>
<gene>
    <name evidence="2" type="ORF">HD601_000561</name>
</gene>
<dbReference type="AlphaFoldDB" id="A0A7W9GLN8"/>
<evidence type="ECO:0000313" key="3">
    <source>
        <dbReference type="Proteomes" id="UP000542813"/>
    </source>
</evidence>
<proteinExistence type="predicted"/>
<evidence type="ECO:0000256" key="1">
    <source>
        <dbReference type="SAM" id="MobiDB-lite"/>
    </source>
</evidence>
<dbReference type="Proteomes" id="UP000542813">
    <property type="component" value="Unassembled WGS sequence"/>
</dbReference>
<organism evidence="2 3">
    <name type="scientific">Jiangella mangrovi</name>
    <dbReference type="NCBI Taxonomy" id="1524084"/>
    <lineage>
        <taxon>Bacteria</taxon>
        <taxon>Bacillati</taxon>
        <taxon>Actinomycetota</taxon>
        <taxon>Actinomycetes</taxon>
        <taxon>Jiangellales</taxon>
        <taxon>Jiangellaceae</taxon>
        <taxon>Jiangella</taxon>
    </lineage>
</organism>
<dbReference type="InterPro" id="IPR027417">
    <property type="entry name" value="P-loop_NTPase"/>
</dbReference>
<reference evidence="2 3" key="1">
    <citation type="submission" date="2020-08" db="EMBL/GenBank/DDBJ databases">
        <title>Sequencing the genomes of 1000 actinobacteria strains.</title>
        <authorList>
            <person name="Klenk H.-P."/>
        </authorList>
    </citation>
    <scope>NUCLEOTIDE SEQUENCE [LARGE SCALE GENOMIC DNA]</scope>
    <source>
        <strain evidence="2 3">DSM 102122</strain>
    </source>
</reference>
<sequence length="392" mass="42440">MKTDTCEHGYSVAVCIRCTPPGSSDVLSYGTDHPDPPEWQLDPNGQLPKDSSEPADKVRSWRPQDISSVLDGTYEPPQATVGARSDGIGMFYRSRKHTVSSESEGGKTWLLLATSITEIERGNSVVYLDFEDEAGGVVGRLMSMQLPAQSIRDRFAYVRPEQPLDVVGRSDLAQALGDMHPTFVVIDGVTEAMVLHGLDPLSNKDAATFGRMLPTGIANMGPAVCSLDHVTKAAEGRGRYSLGAVHKLNGLDGAAYVLENRTPFGIGLTGRSTVKIGKDRPGQLRRHGKPSSGGMHWFADLVLDSQHESFVLADIEPPTEKTTGDFRPTVLMGRVVEALNTHGPLSQRRICAAVRGNAKSIREALDFLILDGFVSESTPHTLLKTYESGSEK</sequence>
<dbReference type="EMBL" id="JACHMM010000001">
    <property type="protein sequence ID" value="MBB5785986.1"/>
    <property type="molecule type" value="Genomic_DNA"/>
</dbReference>
<dbReference type="Gene3D" id="3.40.50.300">
    <property type="entry name" value="P-loop containing nucleotide triphosphate hydrolases"/>
    <property type="match status" value="1"/>
</dbReference>
<feature type="region of interest" description="Disordered" evidence="1">
    <location>
        <begin position="25"/>
        <end position="60"/>
    </location>
</feature>
<dbReference type="SUPFAM" id="SSF52540">
    <property type="entry name" value="P-loop containing nucleoside triphosphate hydrolases"/>
    <property type="match status" value="1"/>
</dbReference>
<comment type="caution">
    <text evidence="2">The sequence shown here is derived from an EMBL/GenBank/DDBJ whole genome shotgun (WGS) entry which is preliminary data.</text>
</comment>
<evidence type="ECO:0000313" key="2">
    <source>
        <dbReference type="EMBL" id="MBB5785986.1"/>
    </source>
</evidence>
<protein>
    <submittedName>
        <fullName evidence="2">Uncharacterized protein</fullName>
    </submittedName>
</protein>